<evidence type="ECO:0000313" key="3">
    <source>
        <dbReference type="Proteomes" id="UP000192596"/>
    </source>
</evidence>
<reference evidence="3" key="1">
    <citation type="submission" date="2017-03" db="EMBL/GenBank/DDBJ databases">
        <title>Genomes of endolithic fungi from Antarctica.</title>
        <authorList>
            <person name="Coleine C."/>
            <person name="Masonjones S."/>
            <person name="Stajich J.E."/>
        </authorList>
    </citation>
    <scope>NUCLEOTIDE SEQUENCE [LARGE SCALE GENOMIC DNA]</scope>
    <source>
        <strain evidence="3">CCFEE 5527</strain>
    </source>
</reference>
<feature type="compositionally biased region" description="Basic and acidic residues" evidence="1">
    <location>
        <begin position="89"/>
        <end position="101"/>
    </location>
</feature>
<comment type="caution">
    <text evidence="2">The sequence shown here is derived from an EMBL/GenBank/DDBJ whole genome shotgun (WGS) entry which is preliminary data.</text>
</comment>
<dbReference type="Proteomes" id="UP000192596">
    <property type="component" value="Unassembled WGS sequence"/>
</dbReference>
<dbReference type="EMBL" id="NAJO01000029">
    <property type="protein sequence ID" value="OQO02047.1"/>
    <property type="molecule type" value="Genomic_DNA"/>
</dbReference>
<organism evidence="2 3">
    <name type="scientific">Cryoendolithus antarcticus</name>
    <dbReference type="NCBI Taxonomy" id="1507870"/>
    <lineage>
        <taxon>Eukaryota</taxon>
        <taxon>Fungi</taxon>
        <taxon>Dikarya</taxon>
        <taxon>Ascomycota</taxon>
        <taxon>Pezizomycotina</taxon>
        <taxon>Dothideomycetes</taxon>
        <taxon>Dothideomycetidae</taxon>
        <taxon>Cladosporiales</taxon>
        <taxon>Cladosporiaceae</taxon>
        <taxon>Cryoendolithus</taxon>
    </lineage>
</organism>
<dbReference type="InParanoid" id="A0A1V8SS85"/>
<sequence length="247" mass="26633">MSRHTPAIDSALTDLRLQLQGLHADCSALVSIPKKKAQTVIEIAACEKIRDGTDKALATLPEIQLKLRIELGHSGEATKDDGAASESMPHAEQKRAGEPPAKKRRTGAALKPYSDAAPIADSQADNATGQTAKKVKRVVPFTEKQVLARLSSAAAEFQAHAKVFPQYLHRDFDAKALMDILGIVEREMKELADGLAEVVEDLANHGGGQYELTTADARGNGLGQMADAMQVQADEVQNIIKHWPKSE</sequence>
<name>A0A1V8SS85_9PEZI</name>
<accession>A0A1V8SS85</accession>
<keyword evidence="3" id="KW-1185">Reference proteome</keyword>
<evidence type="ECO:0000256" key="1">
    <source>
        <dbReference type="SAM" id="MobiDB-lite"/>
    </source>
</evidence>
<proteinExistence type="predicted"/>
<gene>
    <name evidence="2" type="ORF">B0A48_12520</name>
</gene>
<protein>
    <submittedName>
        <fullName evidence="2">Uncharacterized protein</fullName>
    </submittedName>
</protein>
<dbReference type="AlphaFoldDB" id="A0A1V8SS85"/>
<feature type="region of interest" description="Disordered" evidence="1">
    <location>
        <begin position="74"/>
        <end position="109"/>
    </location>
</feature>
<evidence type="ECO:0000313" key="2">
    <source>
        <dbReference type="EMBL" id="OQO02047.1"/>
    </source>
</evidence>